<comment type="caution">
    <text evidence="1">The sequence shown here is derived from an EMBL/GenBank/DDBJ whole genome shotgun (WGS) entry which is preliminary data.</text>
</comment>
<proteinExistence type="predicted"/>
<dbReference type="Proteomes" id="UP000262954">
    <property type="component" value="Unassembled WGS sequence"/>
</dbReference>
<evidence type="ECO:0000313" key="1">
    <source>
        <dbReference type="EMBL" id="HBJ07639.1"/>
    </source>
</evidence>
<name>A0A354LZF0_9BACT</name>
<accession>A0A354LZF0</accession>
<gene>
    <name evidence="1" type="ORF">DDY73_01410</name>
</gene>
<dbReference type="PANTHER" id="PTHR40940">
    <property type="entry name" value="PROTEIN BATD-RELATED"/>
    <property type="match status" value="1"/>
</dbReference>
<sequence length="261" mass="29724">MIKKAKFIVFIFFLISVATYGRNNVRFELIVPEKVYSGQEFTLIFRLENAEGQDFRAPEFSGCQVIKGPVVSRPSQYIMEWGIGWSQSYTDYTYILKTDRKKKVKIGSATVRVDGNLLKTTSRTILLDKSTEQEYSDNVISFIAVVPEKVEVGKTFKAVFVLKNAQGENFNLPIVKNCELVYGPEVSRNGGFSFWGRTPIETVYTLILKAKKTGKVKFPSASVDVNGKVLKTKKVKIKILPESEKTREKRFNEAQRKYQSI</sequence>
<dbReference type="EMBL" id="DNWC01000022">
    <property type="protein sequence ID" value="HBJ07639.1"/>
    <property type="molecule type" value="Genomic_DNA"/>
</dbReference>
<dbReference type="InterPro" id="IPR025738">
    <property type="entry name" value="BatD"/>
</dbReference>
<dbReference type="AlphaFoldDB" id="A0A354LZF0"/>
<dbReference type="Pfam" id="PF13584">
    <property type="entry name" value="BatD"/>
    <property type="match status" value="2"/>
</dbReference>
<dbReference type="PANTHER" id="PTHR40940:SF2">
    <property type="entry name" value="BATD"/>
    <property type="match status" value="1"/>
</dbReference>
<organism evidence="1 2">
    <name type="scientific">Coprobacter fastidiosus</name>
    <dbReference type="NCBI Taxonomy" id="1099853"/>
    <lineage>
        <taxon>Bacteria</taxon>
        <taxon>Pseudomonadati</taxon>
        <taxon>Bacteroidota</taxon>
        <taxon>Bacteroidia</taxon>
        <taxon>Bacteroidales</taxon>
        <taxon>Barnesiellaceae</taxon>
        <taxon>Coprobacter</taxon>
    </lineage>
</organism>
<protein>
    <recommendedName>
        <fullName evidence="3">Protein BatD</fullName>
    </recommendedName>
</protein>
<evidence type="ECO:0008006" key="3">
    <source>
        <dbReference type="Google" id="ProtNLM"/>
    </source>
</evidence>
<reference evidence="1 2" key="1">
    <citation type="journal article" date="2018" name="Nat. Biotechnol.">
        <title>A standardized bacterial taxonomy based on genome phylogeny substantially revises the tree of life.</title>
        <authorList>
            <person name="Parks D.H."/>
            <person name="Chuvochina M."/>
            <person name="Waite D.W."/>
            <person name="Rinke C."/>
            <person name="Skarshewski A."/>
            <person name="Chaumeil P.A."/>
            <person name="Hugenholtz P."/>
        </authorList>
    </citation>
    <scope>NUCLEOTIDE SEQUENCE [LARGE SCALE GENOMIC DNA]</scope>
    <source>
        <strain evidence="1">UBA11482</strain>
    </source>
</reference>
<evidence type="ECO:0000313" key="2">
    <source>
        <dbReference type="Proteomes" id="UP000262954"/>
    </source>
</evidence>
<dbReference type="RefSeq" id="WP_195596427.1">
    <property type="nucleotide sequence ID" value="NZ_CAUAJF010000032.1"/>
</dbReference>